<dbReference type="InterPro" id="IPR000425">
    <property type="entry name" value="MIP"/>
</dbReference>
<keyword evidence="2 6" id="KW-0813">Transport</keyword>
<evidence type="ECO:0008006" key="12">
    <source>
        <dbReference type="Google" id="ProtNLM"/>
    </source>
</evidence>
<dbReference type="Gene3D" id="1.20.1080.10">
    <property type="entry name" value="Glycerol uptake facilitator protein"/>
    <property type="match status" value="1"/>
</dbReference>
<dbReference type="GO" id="GO:0016020">
    <property type="term" value="C:membrane"/>
    <property type="evidence" value="ECO:0007669"/>
    <property type="project" value="UniProtKB-SubCell"/>
</dbReference>
<dbReference type="AlphaFoldDB" id="A0A176WK82"/>
<sequence length="313" mass="33555">MASIQDDSRVISVSTRGHDNGTEISLKLIYKNGGFAVQVDENAEAFEEPEPHPVWDGSEFNRSFWRAAIAEFIATLLFVYIGVSAAIGNGRETPNGVGSLGVAWAFGATIFVLVYCTAGVSGGHINPAVTLGLVLGRRITVNRALVYVVAQMLGSLCGAGLVKALQEVPFDELNGGTNFVNPAFSNSTGLAAEIVGTFVLVYVVYTATDAKRRARDSYVPVLVPLPIGLAVFVVHLATIPITGTGINPARSFGPAALWGHKLAWDDQWIFWVGPFIGATLAAFYNQYIIRCLPLGKYFLLPTLPSLPLVRNVN</sequence>
<feature type="transmembrane region" description="Helical" evidence="7">
    <location>
        <begin position="144"/>
        <end position="164"/>
    </location>
</feature>
<dbReference type="PANTHER" id="PTHR45687">
    <property type="entry name" value="AQUAPORIN OR AQUAGLYCEROPORIN RELATED"/>
    <property type="match status" value="1"/>
</dbReference>
<dbReference type="GO" id="GO:0015267">
    <property type="term" value="F:channel activity"/>
    <property type="evidence" value="ECO:0007669"/>
    <property type="project" value="InterPro"/>
</dbReference>
<dbReference type="Proteomes" id="UP001162541">
    <property type="component" value="Chromosome 1"/>
</dbReference>
<reference evidence="9 10" key="1">
    <citation type="submission" date="2016-03" db="EMBL/GenBank/DDBJ databases">
        <title>Mechanisms controlling the formation of the plant cell surface in tip-growing cells are functionally conserved among land plants.</title>
        <authorList>
            <person name="Honkanen S."/>
            <person name="Jones V.A."/>
            <person name="Morieri G."/>
            <person name="Champion C."/>
            <person name="Hetherington A.J."/>
            <person name="Kelly S."/>
            <person name="Saint-Marcoux D."/>
            <person name="Proust H."/>
            <person name="Prescott H."/>
            <person name="Dolan L."/>
        </authorList>
    </citation>
    <scope>NUCLEOTIDE SEQUENCE [LARGE SCALE GENOMIC DNA]</scope>
    <source>
        <strain evidence="10">cv. Tak-1 and cv. Tak-2</strain>
        <tissue evidence="9">Whole gametophyte</tissue>
    </source>
</reference>
<dbReference type="PROSITE" id="PS00221">
    <property type="entry name" value="MIP"/>
    <property type="match status" value="1"/>
</dbReference>
<comment type="subcellular location">
    <subcellularLocation>
        <location evidence="1">Membrane</location>
        <topology evidence="1">Multi-pass membrane protein</topology>
    </subcellularLocation>
</comment>
<dbReference type="NCBIfam" id="TIGR00861">
    <property type="entry name" value="MIP"/>
    <property type="match status" value="1"/>
</dbReference>
<reference evidence="11" key="3">
    <citation type="journal article" date="2020" name="Curr. Biol.">
        <title>Chromatin organization in early land plants reveals an ancestral association between H3K27me3, transposons, and constitutive heterochromatin.</title>
        <authorList>
            <person name="Montgomery S.A."/>
            <person name="Tanizawa Y."/>
            <person name="Galik B."/>
            <person name="Wang N."/>
            <person name="Ito T."/>
            <person name="Mochizuki T."/>
            <person name="Akimcheva S."/>
            <person name="Bowman J.L."/>
            <person name="Cognat V."/>
            <person name="Marechal-Drouard L."/>
            <person name="Ekker H."/>
            <person name="Hong S.F."/>
            <person name="Kohchi T."/>
            <person name="Lin S.S."/>
            <person name="Liu L.D."/>
            <person name="Nakamura Y."/>
            <person name="Valeeva L.R."/>
            <person name="Shakirov E.V."/>
            <person name="Shippen D.E."/>
            <person name="Wei W.L."/>
            <person name="Yagura M."/>
            <person name="Yamaoka S."/>
            <person name="Yamato K.T."/>
            <person name="Liu C."/>
            <person name="Berger F."/>
        </authorList>
    </citation>
    <scope>NUCLEOTIDE SEQUENCE [LARGE SCALE GENOMIC DNA]</scope>
    <source>
        <strain evidence="11">Tak-1</strain>
    </source>
</reference>
<keyword evidence="5 7" id="KW-0472">Membrane</keyword>
<accession>A0A176WK82</accession>
<dbReference type="EMBL" id="LVLJ01000630">
    <property type="protein sequence ID" value="OAE33567.1"/>
    <property type="molecule type" value="Genomic_DNA"/>
</dbReference>
<protein>
    <recommendedName>
        <fullName evidence="12">Aquaporin</fullName>
    </recommendedName>
</protein>
<feature type="transmembrane region" description="Helical" evidence="7">
    <location>
        <begin position="184"/>
        <end position="205"/>
    </location>
</feature>
<feature type="transmembrane region" description="Helical" evidence="7">
    <location>
        <begin position="268"/>
        <end position="289"/>
    </location>
</feature>
<dbReference type="SUPFAM" id="SSF81338">
    <property type="entry name" value="Aquaporin-like"/>
    <property type="match status" value="1"/>
</dbReference>
<evidence type="ECO:0000313" key="8">
    <source>
        <dbReference type="EMBL" id="BBN00420.1"/>
    </source>
</evidence>
<evidence type="ECO:0000256" key="1">
    <source>
        <dbReference type="ARBA" id="ARBA00004141"/>
    </source>
</evidence>
<evidence type="ECO:0000313" key="9">
    <source>
        <dbReference type="EMBL" id="OAE33567.1"/>
    </source>
</evidence>
<evidence type="ECO:0000313" key="11">
    <source>
        <dbReference type="Proteomes" id="UP001162541"/>
    </source>
</evidence>
<dbReference type="PRINTS" id="PR00783">
    <property type="entry name" value="MINTRINSICP"/>
</dbReference>
<dbReference type="EMBL" id="AP019866">
    <property type="protein sequence ID" value="BBN00420.1"/>
    <property type="molecule type" value="Genomic_DNA"/>
</dbReference>
<feature type="transmembrane region" description="Helical" evidence="7">
    <location>
        <begin position="217"/>
        <end position="241"/>
    </location>
</feature>
<gene>
    <name evidence="9" type="ORF">AXG93_2139s1200</name>
    <name evidence="8" type="ORF">Mp_1g29040</name>
</gene>
<reference evidence="8" key="2">
    <citation type="journal article" date="2019" name="Curr. Biol.">
        <title>Chromatin organization in early land plants reveals an ancestral association between H3K27me3, transposons, and constitutive heterochromatin.</title>
        <authorList>
            <person name="Montgomery S.A."/>
            <person name="Tanizawa Y."/>
            <person name="Galik B."/>
            <person name="Wang N."/>
            <person name="Ito T."/>
            <person name="Mochizuki T."/>
            <person name="Akimcheva S."/>
            <person name="Bowman J."/>
            <person name="Cognat V."/>
            <person name="Drouard L."/>
            <person name="Ekker H."/>
            <person name="Houng S."/>
            <person name="Kohchi T."/>
            <person name="Lin S."/>
            <person name="Liu L.D."/>
            <person name="Nakamura Y."/>
            <person name="Valeeva L.R."/>
            <person name="Shakirov E.V."/>
            <person name="Shippen D.E."/>
            <person name="Wei W."/>
            <person name="Yagura M."/>
            <person name="Yamaoka S."/>
            <person name="Yamato K.T."/>
            <person name="Liu C."/>
            <person name="Berger F."/>
        </authorList>
    </citation>
    <scope>NUCLEOTIDE SEQUENCE [LARGE SCALE GENOMIC DNA]</scope>
    <source>
        <strain evidence="8">Tak-1</strain>
    </source>
</reference>
<evidence type="ECO:0000256" key="3">
    <source>
        <dbReference type="ARBA" id="ARBA00022692"/>
    </source>
</evidence>
<evidence type="ECO:0000256" key="6">
    <source>
        <dbReference type="RuleBase" id="RU000477"/>
    </source>
</evidence>
<dbReference type="CDD" id="cd00333">
    <property type="entry name" value="MIP"/>
    <property type="match status" value="1"/>
</dbReference>
<name>A0A176WK82_MARPO</name>
<keyword evidence="4 7" id="KW-1133">Transmembrane helix</keyword>
<dbReference type="InterPro" id="IPR023271">
    <property type="entry name" value="Aquaporin-like"/>
</dbReference>
<proteinExistence type="inferred from homology"/>
<evidence type="ECO:0000256" key="2">
    <source>
        <dbReference type="ARBA" id="ARBA00022448"/>
    </source>
</evidence>
<evidence type="ECO:0000256" key="7">
    <source>
        <dbReference type="SAM" id="Phobius"/>
    </source>
</evidence>
<feature type="transmembrane region" description="Helical" evidence="7">
    <location>
        <begin position="100"/>
        <end position="123"/>
    </location>
</feature>
<keyword evidence="10" id="KW-1185">Reference proteome</keyword>
<dbReference type="Proteomes" id="UP000077202">
    <property type="component" value="Unassembled WGS sequence"/>
</dbReference>
<dbReference type="InterPro" id="IPR022357">
    <property type="entry name" value="MIP_CS"/>
</dbReference>
<dbReference type="Pfam" id="PF00230">
    <property type="entry name" value="MIP"/>
    <property type="match status" value="1"/>
</dbReference>
<feature type="transmembrane region" description="Helical" evidence="7">
    <location>
        <begin position="68"/>
        <end position="88"/>
    </location>
</feature>
<evidence type="ECO:0000313" key="10">
    <source>
        <dbReference type="Proteomes" id="UP000077202"/>
    </source>
</evidence>
<keyword evidence="3 6" id="KW-0812">Transmembrane</keyword>
<dbReference type="InterPro" id="IPR034294">
    <property type="entry name" value="Aquaporin_transptr"/>
</dbReference>
<comment type="similarity">
    <text evidence="6">Belongs to the MIP/aquaporin (TC 1.A.8) family.</text>
</comment>
<evidence type="ECO:0000256" key="5">
    <source>
        <dbReference type="ARBA" id="ARBA00023136"/>
    </source>
</evidence>
<dbReference type="EMBL" id="AP019866">
    <property type="protein sequence ID" value="BBN00421.1"/>
    <property type="molecule type" value="Genomic_DNA"/>
</dbReference>
<organism evidence="9 10">
    <name type="scientific">Marchantia polymorpha subsp. ruderalis</name>
    <dbReference type="NCBI Taxonomy" id="1480154"/>
    <lineage>
        <taxon>Eukaryota</taxon>
        <taxon>Viridiplantae</taxon>
        <taxon>Streptophyta</taxon>
        <taxon>Embryophyta</taxon>
        <taxon>Marchantiophyta</taxon>
        <taxon>Marchantiopsida</taxon>
        <taxon>Marchantiidae</taxon>
        <taxon>Marchantiales</taxon>
        <taxon>Marchantiaceae</taxon>
        <taxon>Marchantia</taxon>
    </lineage>
</organism>
<evidence type="ECO:0000256" key="4">
    <source>
        <dbReference type="ARBA" id="ARBA00022989"/>
    </source>
</evidence>